<feature type="transmembrane region" description="Helical" evidence="1">
    <location>
        <begin position="7"/>
        <end position="26"/>
    </location>
</feature>
<evidence type="ECO:0000313" key="3">
    <source>
        <dbReference type="Proteomes" id="UP000028933"/>
    </source>
</evidence>
<reference evidence="2 3" key="1">
    <citation type="journal article" date="2013" name="Lancet">
        <title>First case of E anophelis outbreak in an intensive-care unit.</title>
        <authorList>
            <person name="Teo J."/>
            <person name="Tan S.Y."/>
            <person name="Tay M."/>
            <person name="Ding Y."/>
            <person name="Kjelleberg S."/>
            <person name="Givskov M."/>
            <person name="Lin R.T."/>
            <person name="Yang L."/>
        </authorList>
    </citation>
    <scope>NUCLEOTIDE SEQUENCE [LARGE SCALE GENOMIC DNA]</scope>
    <source>
        <strain evidence="2 3">NUHP1</strain>
    </source>
</reference>
<dbReference type="EMBL" id="CP007547">
    <property type="protein sequence ID" value="AIL47625.1"/>
    <property type="molecule type" value="Genomic_DNA"/>
</dbReference>
<organism evidence="2 3">
    <name type="scientific">Elizabethkingia anophelis NUHP1</name>
    <dbReference type="NCBI Taxonomy" id="1338011"/>
    <lineage>
        <taxon>Bacteria</taxon>
        <taxon>Pseudomonadati</taxon>
        <taxon>Bacteroidota</taxon>
        <taxon>Flavobacteriia</taxon>
        <taxon>Flavobacteriales</taxon>
        <taxon>Weeksellaceae</taxon>
        <taxon>Elizabethkingia</taxon>
    </lineage>
</organism>
<proteinExistence type="predicted"/>
<dbReference type="HOGENOM" id="CLU_2371323_0_0_10"/>
<evidence type="ECO:0000313" key="2">
    <source>
        <dbReference type="EMBL" id="AIL47625.1"/>
    </source>
</evidence>
<keyword evidence="1" id="KW-1133">Transmembrane helix</keyword>
<dbReference type="AlphaFoldDB" id="A0A077EQ43"/>
<keyword evidence="1" id="KW-0472">Membrane</keyword>
<dbReference type="KEGG" id="eao:BD94_3850"/>
<evidence type="ECO:0000256" key="1">
    <source>
        <dbReference type="SAM" id="Phobius"/>
    </source>
</evidence>
<dbReference type="STRING" id="1338011.BD94_3850"/>
<accession>A0A077EQ43</accession>
<dbReference type="Proteomes" id="UP000028933">
    <property type="component" value="Chromosome"/>
</dbReference>
<dbReference type="eggNOG" id="ENOG5034980">
    <property type="taxonomic scope" value="Bacteria"/>
</dbReference>
<protein>
    <submittedName>
        <fullName evidence="2">Uncharacterized protein</fullName>
    </submittedName>
</protein>
<dbReference type="RefSeq" id="WP_024563973.1">
    <property type="nucleotide sequence ID" value="NZ_CP007547.1"/>
</dbReference>
<feature type="transmembrane region" description="Helical" evidence="1">
    <location>
        <begin position="32"/>
        <end position="50"/>
    </location>
</feature>
<keyword evidence="1" id="KW-0812">Transmembrane</keyword>
<gene>
    <name evidence="2" type="ORF">BD94_3850</name>
</gene>
<sequence>MKNKMRYILPKLIGITVIAGLATLIIGMVFKLLLAVTLIAGIGTLVASKFRRRRERYFEPYQENLPIGFNPSNNSEFAVRPNYRNLRTENIAIIPIN</sequence>
<name>A0A077EQ43_9FLAO</name>